<keyword evidence="2" id="KW-1185">Reference proteome</keyword>
<dbReference type="OrthoDB" id="10055717at2759"/>
<accession>A0A371FRW1</accession>
<evidence type="ECO:0000313" key="2">
    <source>
        <dbReference type="Proteomes" id="UP000257109"/>
    </source>
</evidence>
<sequence length="90" mass="10334">MLLPRDKKGAKNIVVDHLSRIQGRADSMPIQDNFPDEQLLVSHGLLTYAISLSLPHSRQVHLEHIKQNLKAKRNIMYRAIPTFGDFEMTK</sequence>
<proteinExistence type="predicted"/>
<dbReference type="EMBL" id="QJKJ01008038">
    <property type="protein sequence ID" value="RDX81002.1"/>
    <property type="molecule type" value="Genomic_DNA"/>
</dbReference>
<feature type="non-terminal residue" evidence="1">
    <location>
        <position position="1"/>
    </location>
</feature>
<organism evidence="1 2">
    <name type="scientific">Mucuna pruriens</name>
    <name type="common">Velvet bean</name>
    <name type="synonym">Dolichos pruriens</name>
    <dbReference type="NCBI Taxonomy" id="157652"/>
    <lineage>
        <taxon>Eukaryota</taxon>
        <taxon>Viridiplantae</taxon>
        <taxon>Streptophyta</taxon>
        <taxon>Embryophyta</taxon>
        <taxon>Tracheophyta</taxon>
        <taxon>Spermatophyta</taxon>
        <taxon>Magnoliopsida</taxon>
        <taxon>eudicotyledons</taxon>
        <taxon>Gunneridae</taxon>
        <taxon>Pentapetalae</taxon>
        <taxon>rosids</taxon>
        <taxon>fabids</taxon>
        <taxon>Fabales</taxon>
        <taxon>Fabaceae</taxon>
        <taxon>Papilionoideae</taxon>
        <taxon>50 kb inversion clade</taxon>
        <taxon>NPAAA clade</taxon>
        <taxon>indigoferoid/millettioid clade</taxon>
        <taxon>Phaseoleae</taxon>
        <taxon>Mucuna</taxon>
    </lineage>
</organism>
<comment type="caution">
    <text evidence="1">The sequence shown here is derived from an EMBL/GenBank/DDBJ whole genome shotgun (WGS) entry which is preliminary data.</text>
</comment>
<name>A0A371FRW1_MUCPR</name>
<protein>
    <submittedName>
        <fullName evidence="1">Uncharacterized protein</fullName>
    </submittedName>
</protein>
<evidence type="ECO:0000313" key="1">
    <source>
        <dbReference type="EMBL" id="RDX81002.1"/>
    </source>
</evidence>
<dbReference type="Proteomes" id="UP000257109">
    <property type="component" value="Unassembled WGS sequence"/>
</dbReference>
<dbReference type="AlphaFoldDB" id="A0A371FRW1"/>
<gene>
    <name evidence="1" type="ORF">CR513_38376</name>
</gene>
<reference evidence="1" key="1">
    <citation type="submission" date="2018-05" db="EMBL/GenBank/DDBJ databases">
        <title>Draft genome of Mucuna pruriens seed.</title>
        <authorList>
            <person name="Nnadi N.E."/>
            <person name="Vos R."/>
            <person name="Hasami M.H."/>
            <person name="Devisetty U.K."/>
            <person name="Aguiy J.C."/>
        </authorList>
    </citation>
    <scope>NUCLEOTIDE SEQUENCE [LARGE SCALE GENOMIC DNA]</scope>
    <source>
        <strain evidence="1">JCA_2017</strain>
    </source>
</reference>